<proteinExistence type="inferred from homology"/>
<feature type="chain" id="PRO_5002320933" evidence="2">
    <location>
        <begin position="32"/>
        <end position="331"/>
    </location>
</feature>
<sequence>MRPVPSALRRSVFHWAVGALAGLALAPAAFAQAQAYPSKPITIVVGYPPGGSTDLMGRMVGTELSNRLGQPVVIENIGGAGGAIGAQKVASAQPDGYTLLVGASNELAINKLVTKKVKYDIKDFTAIGLVASQPLVLVASPASGVKNAADFIQLVSKNPGKYSYGSSGVGTSLHLAGEMLKSQGNLFMTHIPYRGVAPLTNDLVGNNLEFGVFVLSSGLPHIKSGKVMALGTTEAKRSPITPDIPALAESPQFKNVDIGVWFALMAPANLPKPVHDKLRKALTDALQSSEFRKKLEATGSVVASPTVDTDKYIASEIDKYRKIVQFAKIEE</sequence>
<evidence type="ECO:0000313" key="4">
    <source>
        <dbReference type="Proteomes" id="UP000032566"/>
    </source>
</evidence>
<protein>
    <submittedName>
        <fullName evidence="3">ABC transporter substrate-binding protein</fullName>
    </submittedName>
</protein>
<dbReference type="SUPFAM" id="SSF53850">
    <property type="entry name" value="Periplasmic binding protein-like II"/>
    <property type="match status" value="1"/>
</dbReference>
<dbReference type="RefSeq" id="WP_044394971.1">
    <property type="nucleotide sequence ID" value="NZ_JXYQ01000003.1"/>
</dbReference>
<dbReference type="PROSITE" id="PS51318">
    <property type="entry name" value="TAT"/>
    <property type="match status" value="1"/>
</dbReference>
<organism evidence="3 4">
    <name type="scientific">Acidovorax temperans</name>
    <dbReference type="NCBI Taxonomy" id="80878"/>
    <lineage>
        <taxon>Bacteria</taxon>
        <taxon>Pseudomonadati</taxon>
        <taxon>Pseudomonadota</taxon>
        <taxon>Betaproteobacteria</taxon>
        <taxon>Burkholderiales</taxon>
        <taxon>Comamonadaceae</taxon>
        <taxon>Acidovorax</taxon>
    </lineage>
</organism>
<comment type="caution">
    <text evidence="3">The sequence shown here is derived from an EMBL/GenBank/DDBJ whole genome shotgun (WGS) entry which is preliminary data.</text>
</comment>
<name>A0A0D7KCZ4_9BURK</name>
<dbReference type="InterPro" id="IPR005064">
    <property type="entry name" value="BUG"/>
</dbReference>
<dbReference type="Gene3D" id="3.40.190.10">
    <property type="entry name" value="Periplasmic binding protein-like II"/>
    <property type="match status" value="1"/>
</dbReference>
<reference evidence="3 4" key="1">
    <citation type="submission" date="2014-12" db="EMBL/GenBank/DDBJ databases">
        <title>Isolation of bacteria from lake water.</title>
        <authorList>
            <person name="Sheng K.-Y."/>
            <person name="Chin P.-S."/>
            <person name="Chan K.-G."/>
            <person name="Tan G.S."/>
        </authorList>
    </citation>
    <scope>NUCLEOTIDE SEQUENCE [LARGE SCALE GENOMIC DNA]</scope>
    <source>
        <strain evidence="3 4">KY4</strain>
    </source>
</reference>
<dbReference type="EMBL" id="JXYQ01000003">
    <property type="protein sequence ID" value="KJA12241.1"/>
    <property type="molecule type" value="Genomic_DNA"/>
</dbReference>
<dbReference type="InterPro" id="IPR006311">
    <property type="entry name" value="TAT_signal"/>
</dbReference>
<keyword evidence="4" id="KW-1185">Reference proteome</keyword>
<evidence type="ECO:0000313" key="3">
    <source>
        <dbReference type="EMBL" id="KJA12241.1"/>
    </source>
</evidence>
<dbReference type="PANTHER" id="PTHR42928">
    <property type="entry name" value="TRICARBOXYLATE-BINDING PROTEIN"/>
    <property type="match status" value="1"/>
</dbReference>
<dbReference type="Proteomes" id="UP000032566">
    <property type="component" value="Unassembled WGS sequence"/>
</dbReference>
<dbReference type="OrthoDB" id="8678477at2"/>
<evidence type="ECO:0000256" key="1">
    <source>
        <dbReference type="ARBA" id="ARBA00006987"/>
    </source>
</evidence>
<evidence type="ECO:0000256" key="2">
    <source>
        <dbReference type="SAM" id="SignalP"/>
    </source>
</evidence>
<comment type="similarity">
    <text evidence="1">Belongs to the UPF0065 (bug) family.</text>
</comment>
<dbReference type="InterPro" id="IPR042100">
    <property type="entry name" value="Bug_dom1"/>
</dbReference>
<dbReference type="AlphaFoldDB" id="A0A0D7KCZ4"/>
<feature type="signal peptide" evidence="2">
    <location>
        <begin position="1"/>
        <end position="31"/>
    </location>
</feature>
<dbReference type="STRING" id="80878.RP29_01070"/>
<accession>A0A0D7KCZ4</accession>
<gene>
    <name evidence="3" type="ORF">RP29_01070</name>
</gene>
<dbReference type="Pfam" id="PF03401">
    <property type="entry name" value="TctC"/>
    <property type="match status" value="1"/>
</dbReference>
<keyword evidence="2" id="KW-0732">Signal</keyword>
<dbReference type="PIRSF" id="PIRSF017082">
    <property type="entry name" value="YflP"/>
    <property type="match status" value="1"/>
</dbReference>
<dbReference type="PANTHER" id="PTHR42928:SF5">
    <property type="entry name" value="BLR1237 PROTEIN"/>
    <property type="match status" value="1"/>
</dbReference>
<dbReference type="PATRIC" id="fig|80878.5.peg.1515"/>
<dbReference type="Gene3D" id="3.40.190.150">
    <property type="entry name" value="Bordetella uptake gene, domain 1"/>
    <property type="match status" value="1"/>
</dbReference>